<evidence type="ECO:0000313" key="1">
    <source>
        <dbReference type="EMBL" id="MFC3072823.1"/>
    </source>
</evidence>
<dbReference type="Proteomes" id="UP001595377">
    <property type="component" value="Unassembled WGS sequence"/>
</dbReference>
<reference evidence="2" key="1">
    <citation type="journal article" date="2019" name="Int. J. Syst. Evol. Microbiol.">
        <title>The Global Catalogue of Microorganisms (GCM) 10K type strain sequencing project: providing services to taxonomists for standard genome sequencing and annotation.</title>
        <authorList>
            <consortium name="The Broad Institute Genomics Platform"/>
            <consortium name="The Broad Institute Genome Sequencing Center for Infectious Disease"/>
            <person name="Wu L."/>
            <person name="Ma J."/>
        </authorList>
    </citation>
    <scope>NUCLEOTIDE SEQUENCE [LARGE SCALE GENOMIC DNA]</scope>
    <source>
        <strain evidence="2">KCTC 52677</strain>
    </source>
</reference>
<dbReference type="EMBL" id="JBHRSP010000012">
    <property type="protein sequence ID" value="MFC3072823.1"/>
    <property type="molecule type" value="Genomic_DNA"/>
</dbReference>
<name>A0ABV7DDV9_9HYPH</name>
<gene>
    <name evidence="1" type="ORF">ACFOHH_06905</name>
</gene>
<protein>
    <submittedName>
        <fullName evidence="1">Uncharacterized protein</fullName>
    </submittedName>
</protein>
<organism evidence="1 2">
    <name type="scientific">Shinella pollutisoli</name>
    <dbReference type="NCBI Taxonomy" id="2250594"/>
    <lineage>
        <taxon>Bacteria</taxon>
        <taxon>Pseudomonadati</taxon>
        <taxon>Pseudomonadota</taxon>
        <taxon>Alphaproteobacteria</taxon>
        <taxon>Hyphomicrobiales</taxon>
        <taxon>Rhizobiaceae</taxon>
        <taxon>Shinella</taxon>
    </lineage>
</organism>
<sequence length="115" mass="12704">MAYFLCEEYADGVYGPMKVVRTRRYLKDMKRIGASAADMMAVEQAIASNPAAGDVIQGLGGIRKIRFRLGSRGKSGGGRAIYFLMISEEWPCCSQPTPRTRKPIFRAPIARLCSP</sequence>
<proteinExistence type="predicted"/>
<keyword evidence="2" id="KW-1185">Reference proteome</keyword>
<evidence type="ECO:0000313" key="2">
    <source>
        <dbReference type="Proteomes" id="UP001595377"/>
    </source>
</evidence>
<dbReference type="RefSeq" id="WP_257314472.1">
    <property type="nucleotide sequence ID" value="NZ_JANFDG010000006.1"/>
</dbReference>
<comment type="caution">
    <text evidence="1">The sequence shown here is derived from an EMBL/GenBank/DDBJ whole genome shotgun (WGS) entry which is preliminary data.</text>
</comment>
<accession>A0ABV7DDV9</accession>